<dbReference type="RefSeq" id="WP_369046796.1">
    <property type="nucleotide sequence ID" value="NZ_CP163302.1"/>
</dbReference>
<sequence>MSRVDALARRYAASSSLLRYGVEILAVGDPVGSQLNAAVRLLMRTVQEDGPGLWEDLLGSARALRWRLMSHPQPIEFNPALREGAEEVIRQTRRLRGAVANNALLDELSAAAERVCEQDPVLGPVLLRSIQEVGASDCVVVAGSASAGAAMDEWLRPQGVSVLTLSGLKRTPPDVGQSYAVGPPCFFSSSLVTAPVTDAVSFLIPAWFTYRQVPQSVLAPYAEGAIRIRSRVFTEGDVTEPESPAEDEELEEFLPQPVWGTHQSASREPSSDEVEARKLLLSGHRALWLDDGERIRALDPRLPRGERVVYVDVAAVRPGTYLLLREGETEHRALHQAALARLGDRASEIDTTQRAWKQRLQTRLSQRGHWAVERGLRNAGVKTADRARAWREPNLVRPQSDQDFERLLQWLDLPVQPTFGNATSLRREIHRASAQIREQLETTVSAADLTALEHEGHLSLDMKTVGFRSILAARVIAVSPHTEIVPRHEARVPFEDRSGQWLE</sequence>
<name>A0AB39L664_9MICC</name>
<reference evidence="1" key="1">
    <citation type="submission" date="2024-07" db="EMBL/GenBank/DDBJ databases">
        <authorList>
            <person name="fu j."/>
        </authorList>
    </citation>
    <scope>NUCLEOTIDE SEQUENCE</scope>
    <source>
        <strain evidence="1">P10A9</strain>
    </source>
</reference>
<organism evidence="1">
    <name type="scientific">Sinomonas puerhi</name>
    <dbReference type="NCBI Taxonomy" id="3238584"/>
    <lineage>
        <taxon>Bacteria</taxon>
        <taxon>Bacillati</taxon>
        <taxon>Actinomycetota</taxon>
        <taxon>Actinomycetes</taxon>
        <taxon>Micrococcales</taxon>
        <taxon>Micrococcaceae</taxon>
        <taxon>Sinomonas</taxon>
    </lineage>
</organism>
<gene>
    <name evidence="1" type="ORF">AB5L97_05585</name>
</gene>
<dbReference type="EMBL" id="CP163302">
    <property type="protein sequence ID" value="XDP46481.1"/>
    <property type="molecule type" value="Genomic_DNA"/>
</dbReference>
<dbReference type="KEGG" id="spue:AB5L97_05585"/>
<protein>
    <submittedName>
        <fullName evidence="1">Uncharacterized protein</fullName>
    </submittedName>
</protein>
<accession>A0AB39L664</accession>
<dbReference type="AlphaFoldDB" id="A0AB39L664"/>
<proteinExistence type="predicted"/>
<evidence type="ECO:0000313" key="1">
    <source>
        <dbReference type="EMBL" id="XDP46481.1"/>
    </source>
</evidence>